<organism evidence="1">
    <name type="scientific">Aspergillus flavus</name>
    <dbReference type="NCBI Taxonomy" id="5059"/>
    <lineage>
        <taxon>Eukaryota</taxon>
        <taxon>Fungi</taxon>
        <taxon>Dikarya</taxon>
        <taxon>Ascomycota</taxon>
        <taxon>Pezizomycotina</taxon>
        <taxon>Eurotiomycetes</taxon>
        <taxon>Eurotiomycetidae</taxon>
        <taxon>Eurotiales</taxon>
        <taxon>Aspergillaceae</taxon>
        <taxon>Aspergillus</taxon>
        <taxon>Aspergillus subgen. Circumdati</taxon>
    </lineage>
</organism>
<evidence type="ECO:0000313" key="1">
    <source>
        <dbReference type="EMBL" id="KAB8244153.1"/>
    </source>
</evidence>
<protein>
    <submittedName>
        <fullName evidence="1">Uncharacterized protein</fullName>
    </submittedName>
</protein>
<gene>
    <name evidence="1" type="ORF">BDV35DRAFT_360750</name>
</gene>
<dbReference type="AlphaFoldDB" id="A0A5N6GUN6"/>
<accession>A0A5N6GUN6</accession>
<dbReference type="EMBL" id="ML734631">
    <property type="protein sequence ID" value="KAB8244153.1"/>
    <property type="molecule type" value="Genomic_DNA"/>
</dbReference>
<name>A0A5N6GUN6_ASPFL</name>
<reference evidence="1" key="1">
    <citation type="submission" date="2019-04" db="EMBL/GenBank/DDBJ databases">
        <title>Friends and foes A comparative genomics study of 23 Aspergillus species from section Flavi.</title>
        <authorList>
            <consortium name="DOE Joint Genome Institute"/>
            <person name="Kjaerbolling I."/>
            <person name="Vesth T."/>
            <person name="Frisvad J.C."/>
            <person name="Nybo J.L."/>
            <person name="Theobald S."/>
            <person name="Kildgaard S."/>
            <person name="Isbrandt T."/>
            <person name="Kuo A."/>
            <person name="Sato A."/>
            <person name="Lyhne E.K."/>
            <person name="Kogle M.E."/>
            <person name="Wiebenga A."/>
            <person name="Kun R.S."/>
            <person name="Lubbers R.J."/>
            <person name="Makela M.R."/>
            <person name="Barry K."/>
            <person name="Chovatia M."/>
            <person name="Clum A."/>
            <person name="Daum C."/>
            <person name="Haridas S."/>
            <person name="He G."/>
            <person name="LaButti K."/>
            <person name="Lipzen A."/>
            <person name="Mondo S."/>
            <person name="Riley R."/>
            <person name="Salamov A."/>
            <person name="Simmons B.A."/>
            <person name="Magnuson J.K."/>
            <person name="Henrissat B."/>
            <person name="Mortensen U.H."/>
            <person name="Larsen T.O."/>
            <person name="Devries R.P."/>
            <person name="Grigoriev I.V."/>
            <person name="Machida M."/>
            <person name="Baker S.E."/>
            <person name="Andersen M.R."/>
        </authorList>
    </citation>
    <scope>NUCLEOTIDE SEQUENCE [LARGE SCALE GENOMIC DNA]</scope>
    <source>
        <strain evidence="1">CBS 121.62</strain>
    </source>
</reference>
<proteinExistence type="predicted"/>
<dbReference type="Proteomes" id="UP000325434">
    <property type="component" value="Unassembled WGS sequence"/>
</dbReference>
<sequence>MATSGRPYSGTNVFLFMARGGSKQKSQERSAWTRVEKFRNAQAVSSNQMFAIFNVWGFGMFLHLCHWPYAVNIGMLSAAWNVVGPSKYHNNGRPFFGTL</sequence>